<dbReference type="PANTHER" id="PTHR22957">
    <property type="entry name" value="TBC1 DOMAIN FAMILY MEMBER GTPASE-ACTIVATING PROTEIN"/>
    <property type="match status" value="1"/>
</dbReference>
<organism evidence="4 5">
    <name type="scientific">Perkinsus olseni</name>
    <name type="common">Perkinsus atlanticus</name>
    <dbReference type="NCBI Taxonomy" id="32597"/>
    <lineage>
        <taxon>Eukaryota</taxon>
        <taxon>Sar</taxon>
        <taxon>Alveolata</taxon>
        <taxon>Perkinsozoa</taxon>
        <taxon>Perkinsea</taxon>
        <taxon>Perkinsida</taxon>
        <taxon>Perkinsidae</taxon>
        <taxon>Perkinsus</taxon>
    </lineage>
</organism>
<dbReference type="FunFam" id="1.10.472.80:FF:000038">
    <property type="entry name" value="TBC1 domain family member 5"/>
    <property type="match status" value="1"/>
</dbReference>
<dbReference type="InterPro" id="IPR000195">
    <property type="entry name" value="Rab-GAP-TBC_dom"/>
</dbReference>
<sequence>MLRSEGSGNPLSSSLGVDDDVYTREAKADMKEAAIAVLKGDKDIAKLRAFYWPRFLRTVVEASDCEGNRKHYRALSSKHQPKSGGLLARQFKGMDPNVCNPLSKASENPWNKEHKNTDILNEIWVDVSRTNYSNREWFKVEDNQKSMQRILYVWCKERNKDYRQGMSDIATVLLYGLVGDESGNCIGPQGFADGEADAFMLYDAIMSEKIRHSDMFYSEPSGTNSIPSPAAPSSHASKSKILERCEYVFDQLLPEADEELSNHLHNSAKVAPSLFLMRWIRLLFAREMHVVEVLRLWDMIFADSYLQWTSTGEMSLPLVNYMAVSMILQVRGTLMSGDNTACLQRLMRYPPVDHVEPLVGRALRLRDGDKALRPRIVSEAGVCADSSVRQSNEKKTVEASENEPIQSSATDATRDRPAGEPLQRPPQMDPLRGDHSSLSSLFGTVVHSAVDAFSTAITEGRAVPQSYTQVDPKEGPPKLVEANRPAVTVTPPEQIHMPRDLADSWDDEVGGEDETSAGHGSNCDNGGITTTTQVSSVQLEKWQRSLDSAIAAMGNPDSRVRDGAVDVLRDISASIGQARKQPSVDRLK</sequence>
<dbReference type="SUPFAM" id="SSF47923">
    <property type="entry name" value="Ypt/Rab-GAP domain of gyp1p"/>
    <property type="match status" value="2"/>
</dbReference>
<dbReference type="GO" id="GO:0005096">
    <property type="term" value="F:GTPase activator activity"/>
    <property type="evidence" value="ECO:0007669"/>
    <property type="project" value="UniProtKB-KW"/>
</dbReference>
<dbReference type="EMBL" id="JABANN010000587">
    <property type="protein sequence ID" value="KAF4656356.1"/>
    <property type="molecule type" value="Genomic_DNA"/>
</dbReference>
<gene>
    <name evidence="4" type="primary">TBC1D5</name>
    <name evidence="4" type="ORF">FOL46_007857</name>
</gene>
<dbReference type="Gene3D" id="1.10.8.270">
    <property type="entry name" value="putative rabgap domain of human tbc1 domain family member 14 like domains"/>
    <property type="match status" value="1"/>
</dbReference>
<evidence type="ECO:0000256" key="2">
    <source>
        <dbReference type="SAM" id="MobiDB-lite"/>
    </source>
</evidence>
<dbReference type="InterPro" id="IPR035969">
    <property type="entry name" value="Rab-GAP_TBC_sf"/>
</dbReference>
<evidence type="ECO:0000256" key="1">
    <source>
        <dbReference type="ARBA" id="ARBA00022468"/>
    </source>
</evidence>
<dbReference type="Pfam" id="PF00566">
    <property type="entry name" value="RabGAP-TBC"/>
    <property type="match status" value="1"/>
</dbReference>
<comment type="caution">
    <text evidence="4">The sequence shown here is derived from an EMBL/GenBank/DDBJ whole genome shotgun (WGS) entry which is preliminary data.</text>
</comment>
<accession>A0A7J6LB24</accession>
<dbReference type="SMART" id="SM00164">
    <property type="entry name" value="TBC"/>
    <property type="match status" value="1"/>
</dbReference>
<dbReference type="Gene3D" id="1.10.472.80">
    <property type="entry name" value="Ypt/Rab-GAP domain of gyp1p, domain 3"/>
    <property type="match status" value="1"/>
</dbReference>
<dbReference type="PROSITE" id="PS50086">
    <property type="entry name" value="TBC_RABGAP"/>
    <property type="match status" value="1"/>
</dbReference>
<dbReference type="AlphaFoldDB" id="A0A7J6LB24"/>
<feature type="domain" description="Rab-GAP TBC" evidence="3">
    <location>
        <begin position="42"/>
        <end position="304"/>
    </location>
</feature>
<feature type="compositionally biased region" description="Polar residues" evidence="2">
    <location>
        <begin position="518"/>
        <end position="529"/>
    </location>
</feature>
<evidence type="ECO:0000313" key="5">
    <source>
        <dbReference type="Proteomes" id="UP000572268"/>
    </source>
</evidence>
<feature type="compositionally biased region" description="Acidic residues" evidence="2">
    <location>
        <begin position="506"/>
        <end position="515"/>
    </location>
</feature>
<feature type="region of interest" description="Disordered" evidence="2">
    <location>
        <begin position="384"/>
        <end position="436"/>
    </location>
</feature>
<dbReference type="PANTHER" id="PTHR22957:SF337">
    <property type="entry name" value="TBC1 DOMAIN FAMILY MEMBER 5"/>
    <property type="match status" value="1"/>
</dbReference>
<evidence type="ECO:0000259" key="3">
    <source>
        <dbReference type="PROSITE" id="PS50086"/>
    </source>
</evidence>
<name>A0A7J6LB24_PEROL</name>
<dbReference type="Proteomes" id="UP000572268">
    <property type="component" value="Unassembled WGS sequence"/>
</dbReference>
<evidence type="ECO:0000313" key="4">
    <source>
        <dbReference type="EMBL" id="KAF4656356.1"/>
    </source>
</evidence>
<protein>
    <submittedName>
        <fullName evidence="4">TBC1 domain, member 5</fullName>
    </submittedName>
</protein>
<reference evidence="4 5" key="1">
    <citation type="submission" date="2020-04" db="EMBL/GenBank/DDBJ databases">
        <title>Perkinsus olseni comparative genomics.</title>
        <authorList>
            <person name="Bogema D.R."/>
        </authorList>
    </citation>
    <scope>NUCLEOTIDE SEQUENCE [LARGE SCALE GENOMIC DNA]</scope>
    <source>
        <strain evidence="4">ATCC PRA-31</strain>
    </source>
</reference>
<keyword evidence="1" id="KW-0343">GTPase activation</keyword>
<feature type="region of interest" description="Disordered" evidence="2">
    <location>
        <begin position="506"/>
        <end position="529"/>
    </location>
</feature>
<proteinExistence type="predicted"/>